<feature type="non-terminal residue" evidence="4">
    <location>
        <position position="615"/>
    </location>
</feature>
<comment type="similarity">
    <text evidence="1">Belongs to the TCP10 family.</text>
</comment>
<keyword evidence="5" id="KW-1185">Reference proteome</keyword>
<name>A0A7L0IK84_PIPCL</name>
<feature type="coiled-coil region" evidence="2">
    <location>
        <begin position="485"/>
        <end position="544"/>
    </location>
</feature>
<dbReference type="PANTHER" id="PTHR10331:SF25">
    <property type="entry name" value="T-COMPLEX PROTEIN 10A-RELATED"/>
    <property type="match status" value="1"/>
</dbReference>
<dbReference type="InterPro" id="IPR026581">
    <property type="entry name" value="TCP10L/CENPJ"/>
</dbReference>
<accession>A0A7L0IK84</accession>
<feature type="region of interest" description="Disordered" evidence="3">
    <location>
        <begin position="78"/>
        <end position="97"/>
    </location>
</feature>
<dbReference type="Proteomes" id="UP000520962">
    <property type="component" value="Unassembled WGS sequence"/>
</dbReference>
<evidence type="ECO:0000313" key="4">
    <source>
        <dbReference type="EMBL" id="NXK32360.1"/>
    </source>
</evidence>
<dbReference type="GO" id="GO:0005814">
    <property type="term" value="C:centriole"/>
    <property type="evidence" value="ECO:0007669"/>
    <property type="project" value="TreeGrafter"/>
</dbReference>
<sequence>MQMHTHEKKVDCALAEWEKKNDCETKVVEQSAEEKEVIGRDEDSKENPVDSSQRRWPEILQPCPETMTGMNLQVGEERETHHMDSLGQAGRTDGRPLESTLTKDLGRVDQPVKGHLIAEAKTPLEFLQRHPLQDLETDCMKEAECSASPVITQFQKWVQVCPQELVLGSQNSESERQIHTGFKIVNDKIIKITHTPPEAVEKGGSFSALQQEWQRKGTVAPMWQVVSLSCESNCLSHNSDNDPKSYHVQHPSQPVPQRVDQTDRHLDLSDGDYASDEPSGTEKMSAKMYSRSPPRKQDIQAISGQQDISCSTSSSDSSTEAVCLKGSKAHSSLQQSLFHLTRLKRREHEPESKNENRSGVKSLHLPSSKVAHEISIFKIKEIPEGEELQKKLFMDTLDVFTEETQNILSRELETDNNSGTPSLTAVKEKHEKAMHFDRTQIDQPKTVRSQELTHTLEYNRDQTHPLQKEKTAQSKFRRPAKVTEENVKSEEMQILKQQIARLQEEFKRSESCWRAAYHKLRDQVELLTKQNMELRDELRISEHQRWKAEKNTKAVNFLDRKSKTPVAEAILQETASSSKQEESSWRDNCRSLSTPPMGLKTCLPRHLIRDVSSKV</sequence>
<feature type="region of interest" description="Disordered" evidence="3">
    <location>
        <begin position="573"/>
        <end position="592"/>
    </location>
</feature>
<dbReference type="GO" id="GO:0015631">
    <property type="term" value="F:tubulin binding"/>
    <property type="evidence" value="ECO:0007669"/>
    <property type="project" value="TreeGrafter"/>
</dbReference>
<feature type="region of interest" description="Disordered" evidence="3">
    <location>
        <begin position="335"/>
        <end position="362"/>
    </location>
</feature>
<keyword evidence="2" id="KW-0175">Coiled coil</keyword>
<dbReference type="GO" id="GO:0060271">
    <property type="term" value="P:cilium assembly"/>
    <property type="evidence" value="ECO:0007669"/>
    <property type="project" value="TreeGrafter"/>
</dbReference>
<dbReference type="GO" id="GO:0061511">
    <property type="term" value="P:centriole elongation"/>
    <property type="evidence" value="ECO:0007669"/>
    <property type="project" value="TreeGrafter"/>
</dbReference>
<reference evidence="4 5" key="1">
    <citation type="submission" date="2019-09" db="EMBL/GenBank/DDBJ databases">
        <title>Bird 10,000 Genomes (B10K) Project - Family phase.</title>
        <authorList>
            <person name="Zhang G."/>
        </authorList>
    </citation>
    <scope>NUCLEOTIDE SEQUENCE [LARGE SCALE GENOMIC DNA]</scope>
    <source>
        <strain evidence="4">B10K-DU-007-02</strain>
        <tissue evidence="4">Mixed tissue sample</tissue>
    </source>
</reference>
<protein>
    <submittedName>
        <fullName evidence="4">CENPJ protein</fullName>
    </submittedName>
</protein>
<evidence type="ECO:0000256" key="2">
    <source>
        <dbReference type="SAM" id="Coils"/>
    </source>
</evidence>
<dbReference type="GO" id="GO:0005813">
    <property type="term" value="C:centrosome"/>
    <property type="evidence" value="ECO:0007669"/>
    <property type="project" value="TreeGrafter"/>
</dbReference>
<comment type="caution">
    <text evidence="4">The sequence shown here is derived from an EMBL/GenBank/DDBJ whole genome shotgun (WGS) entry which is preliminary data.</text>
</comment>
<proteinExistence type="inferred from homology"/>
<gene>
    <name evidence="4" type="primary">Cenpj_3</name>
    <name evidence="4" type="ORF">PIPCHL_R15410</name>
</gene>
<evidence type="ECO:0000313" key="5">
    <source>
        <dbReference type="Proteomes" id="UP000520962"/>
    </source>
</evidence>
<dbReference type="AlphaFoldDB" id="A0A7L0IK84"/>
<organism evidence="4 5">
    <name type="scientific">Piprites chloris</name>
    <name type="common">Wing-barred manakin</name>
    <dbReference type="NCBI Taxonomy" id="114369"/>
    <lineage>
        <taxon>Eukaryota</taxon>
        <taxon>Metazoa</taxon>
        <taxon>Chordata</taxon>
        <taxon>Craniata</taxon>
        <taxon>Vertebrata</taxon>
        <taxon>Euteleostomi</taxon>
        <taxon>Archelosauria</taxon>
        <taxon>Archosauria</taxon>
        <taxon>Dinosauria</taxon>
        <taxon>Saurischia</taxon>
        <taxon>Theropoda</taxon>
        <taxon>Coelurosauria</taxon>
        <taxon>Aves</taxon>
        <taxon>Neognathae</taxon>
        <taxon>Neoaves</taxon>
        <taxon>Telluraves</taxon>
        <taxon>Australaves</taxon>
        <taxon>Passeriformes</taxon>
        <taxon>Pipridae</taxon>
        <taxon>Piprites</taxon>
    </lineage>
</organism>
<feature type="compositionally biased region" description="Basic and acidic residues" evidence="3">
    <location>
        <begin position="579"/>
        <end position="589"/>
    </location>
</feature>
<dbReference type="EMBL" id="VXAH01000051">
    <property type="protein sequence ID" value="NXK32360.1"/>
    <property type="molecule type" value="Genomic_DNA"/>
</dbReference>
<feature type="region of interest" description="Disordered" evidence="3">
    <location>
        <begin position="266"/>
        <end position="315"/>
    </location>
</feature>
<feature type="region of interest" description="Disordered" evidence="3">
    <location>
        <begin position="22"/>
        <end position="55"/>
    </location>
</feature>
<feature type="compositionally biased region" description="Basic and acidic residues" evidence="3">
    <location>
        <begin position="346"/>
        <end position="358"/>
    </location>
</feature>
<feature type="compositionally biased region" description="Low complexity" evidence="3">
    <location>
        <begin position="303"/>
        <end position="315"/>
    </location>
</feature>
<dbReference type="PANTHER" id="PTHR10331">
    <property type="entry name" value="T COMPLEX PROTEIN 10"/>
    <property type="match status" value="1"/>
</dbReference>
<feature type="non-terminal residue" evidence="4">
    <location>
        <position position="1"/>
    </location>
</feature>
<evidence type="ECO:0000256" key="3">
    <source>
        <dbReference type="SAM" id="MobiDB-lite"/>
    </source>
</evidence>
<evidence type="ECO:0000256" key="1">
    <source>
        <dbReference type="ARBA" id="ARBA00005627"/>
    </source>
</evidence>